<evidence type="ECO:0000256" key="1">
    <source>
        <dbReference type="SAM" id="MobiDB-lite"/>
    </source>
</evidence>
<comment type="caution">
    <text evidence="2">The sequence shown here is derived from an EMBL/GenBank/DDBJ whole genome shotgun (WGS) entry which is preliminary data.</text>
</comment>
<dbReference type="Proteomes" id="UP000434172">
    <property type="component" value="Unassembled WGS sequence"/>
</dbReference>
<evidence type="ECO:0000313" key="3">
    <source>
        <dbReference type="Proteomes" id="UP000434172"/>
    </source>
</evidence>
<feature type="region of interest" description="Disordered" evidence="1">
    <location>
        <begin position="1"/>
        <end position="34"/>
    </location>
</feature>
<name>A0A8H3WKN1_9PEZI</name>
<keyword evidence="3" id="KW-1185">Reference proteome</keyword>
<accession>A0A8H3WKN1</accession>
<proteinExistence type="predicted"/>
<feature type="compositionally biased region" description="Basic residues" evidence="1">
    <location>
        <begin position="1"/>
        <end position="10"/>
    </location>
</feature>
<dbReference type="EMBL" id="WOWK01000018">
    <property type="protein sequence ID" value="KAF0328250.1"/>
    <property type="molecule type" value="Genomic_DNA"/>
</dbReference>
<protein>
    <submittedName>
        <fullName evidence="2">Uncharacterized protein</fullName>
    </submittedName>
</protein>
<reference evidence="2 3" key="1">
    <citation type="submission" date="2019-12" db="EMBL/GenBank/DDBJ databases">
        <title>A genome sequence resource for the geographically widespread anthracnose pathogen Colletotrichum asianum.</title>
        <authorList>
            <person name="Meng Y."/>
        </authorList>
    </citation>
    <scope>NUCLEOTIDE SEQUENCE [LARGE SCALE GENOMIC DNA]</scope>
    <source>
        <strain evidence="2 3">ICMP 18580</strain>
    </source>
</reference>
<gene>
    <name evidence="2" type="ORF">GQ607_004402</name>
</gene>
<evidence type="ECO:0000313" key="2">
    <source>
        <dbReference type="EMBL" id="KAF0328250.1"/>
    </source>
</evidence>
<organism evidence="2 3">
    <name type="scientific">Colletotrichum asianum</name>
    <dbReference type="NCBI Taxonomy" id="702518"/>
    <lineage>
        <taxon>Eukaryota</taxon>
        <taxon>Fungi</taxon>
        <taxon>Dikarya</taxon>
        <taxon>Ascomycota</taxon>
        <taxon>Pezizomycotina</taxon>
        <taxon>Sordariomycetes</taxon>
        <taxon>Hypocreomycetidae</taxon>
        <taxon>Glomerellales</taxon>
        <taxon>Glomerellaceae</taxon>
        <taxon>Colletotrichum</taxon>
        <taxon>Colletotrichum gloeosporioides species complex</taxon>
    </lineage>
</organism>
<sequence length="148" mass="16818">MDRRSIRGKKLQMSAWPWQAPHPNPNPTQTHAAPGSALADWHIGSGITVVHGSQDERSPPFQSLYCCQLLLIRHQVDATTRLTRNPPVRPCPNRRWPNAAPACLALFLYAHCKLLFSSTFFCPRRWRQIAIVHHTTTHHHAIASLRDP</sequence>
<dbReference type="AlphaFoldDB" id="A0A8H3WKN1"/>